<dbReference type="EMBL" id="LT608262">
    <property type="protein sequence ID" value="SCO64260.1"/>
    <property type="molecule type" value="Genomic_DNA"/>
</dbReference>
<dbReference type="Proteomes" id="UP000219860">
    <property type="component" value="Chromosome 14"/>
</dbReference>
<evidence type="ECO:0000313" key="10">
    <source>
        <dbReference type="Proteomes" id="UP000516480"/>
    </source>
</evidence>
<sequence length="819" mass="96994">MINWGSEKNNETKYERKIIHCYDIGNNSEHREDINNLLKNIRNEENELCFSLLNFYFLNKNFKYQNLKESLEVNNNINEYINLKLLHKDVYPPDASFNKEKINRQKRAWEKINDLKMRGKIVEVDSRNNDVLHTLRGEHNDCERANNSNINNRGNEAWSKGNIELPENAPDIWKKNDIVGTFNPVYNARDKIVNDNYYESIPTIDIFYNSSKLFTIQTVFEPINDYIYLLRLLPKFCLPLYDSGILQYACEDPILNPKLRGLELSYRLLIHDILFYALFSYLSDLPFWAKPPIELLRIYNYESLYSFNDYESDHTERLVFHNIKNVLYNFSDTINKIELLYPQNYYITIFPNIYFKNIIDFLKSENFKLKKIIIVVKGKNFINEHMINYFKANLENFKGITTENIKRDIYKKHHHTNKIIKNYNNQQKDTKSVIQAIKKCHESNKSSSVFGKRDHCNILEKNKLKKINANEKKCENGPLNLTYENIPTNQYYKEEITKKNKTTSKKIYDTNISNNKEHYTFCEKNNSSDFQNAHNINRCMYNKYYEEKRKNLINKEKEKTNEIVDNCDSFESSCSENDETDDENVDGFFKTKKLKNTVYDKDNFSFSKFINQIINYEKIIDYLKNDPQRQGENSKVRFYIKLLLFEKSNTFYDINQDESNLGRIQNPYHEINSEEQFDLIDTQVDSTLMDTGIIGCGDNKILDNEETIPEINDLNYNYRNYEGGINCDDTKYDSENIILKHNCNKCSNKEERIQIEEINNNSSQNASDDHIGNLIKNVRETYDNNNFLSFKSIEDIGGDNNLNLDNVQDSITRITFNFN</sequence>
<dbReference type="EMBL" id="LT608150">
    <property type="protein sequence ID" value="SCM26539.1"/>
    <property type="molecule type" value="Genomic_DNA"/>
</dbReference>
<dbReference type="VEuPathDB" id="PlasmoDB:PBANKA_1433000"/>
<evidence type="ECO:0000313" key="2">
    <source>
        <dbReference type="EMBL" id="SCM26539.1"/>
    </source>
</evidence>
<evidence type="ECO:0000313" key="8">
    <source>
        <dbReference type="Proteomes" id="UP000219974"/>
    </source>
</evidence>
<dbReference type="Proteomes" id="UP000069549">
    <property type="component" value="Chromosome 14"/>
</dbReference>
<evidence type="ECO:0000313" key="4">
    <source>
        <dbReference type="EMBL" id="SCO62699.1"/>
    </source>
</evidence>
<protein>
    <submittedName>
        <fullName evidence="1">Uncharacterized protein</fullName>
    </submittedName>
</protein>
<dbReference type="Proteomes" id="UP000219974">
    <property type="component" value="Chromosome 14"/>
</dbReference>
<accession>A0A0Z0AVR8</accession>
<name>A0A0Z0AVR8_PLABE</name>
<evidence type="ECO:0000313" key="5">
    <source>
        <dbReference type="EMBL" id="SCO64260.1"/>
    </source>
</evidence>
<dbReference type="OrthoDB" id="392648at2759"/>
<organism evidence="1 6">
    <name type="scientific">Plasmodium berghei</name>
    <dbReference type="NCBI Taxonomy" id="5821"/>
    <lineage>
        <taxon>Eukaryota</taxon>
        <taxon>Sar</taxon>
        <taxon>Alveolata</taxon>
        <taxon>Apicomplexa</taxon>
        <taxon>Aconoidasida</taxon>
        <taxon>Haemosporida</taxon>
        <taxon>Plasmodiidae</taxon>
        <taxon>Plasmodium</taxon>
        <taxon>Plasmodium (Vinckeia)</taxon>
    </lineage>
</organism>
<dbReference type="EMBL" id="LT160034">
    <property type="protein sequence ID" value="CXJ20460.1"/>
    <property type="molecule type" value="Genomic_DNA"/>
</dbReference>
<dbReference type="Proteomes" id="UP000220214">
    <property type="component" value="Chromosome 14"/>
</dbReference>
<evidence type="ECO:0000313" key="9">
    <source>
        <dbReference type="Proteomes" id="UP000220214"/>
    </source>
</evidence>
<proteinExistence type="predicted"/>
<reference evidence="1 6" key="1">
    <citation type="submission" date="2016-02" db="EMBL/GenBank/DDBJ databases">
        <authorList>
            <consortium name="Pathogen Informatics"/>
        </authorList>
    </citation>
    <scope>NUCLEOTIDE SEQUENCE [LARGE SCALE GENOMIC DNA]</scope>
    <source>
        <strain evidence="1 6">K173</strain>
        <strain evidence="2 10">NK65 ny</strain>
        <strain evidence="3 9">NK65e</strain>
        <strain evidence="5 7">SP11 Antwerpcl1</strain>
        <strain evidence="4 8">SP11 RLL</strain>
    </source>
</reference>
<evidence type="ECO:0000313" key="7">
    <source>
        <dbReference type="Proteomes" id="UP000219860"/>
    </source>
</evidence>
<dbReference type="AlphaFoldDB" id="A0A0Z0AVR8"/>
<dbReference type="Proteomes" id="UP000516480">
    <property type="component" value="Chromosome 14"/>
</dbReference>
<dbReference type="OMA" id="YACEDPI"/>
<dbReference type="EMBL" id="LT614640">
    <property type="protein sequence ID" value="SCN28509.1"/>
    <property type="molecule type" value="Genomic_DNA"/>
</dbReference>
<evidence type="ECO:0000313" key="1">
    <source>
        <dbReference type="EMBL" id="CXJ20460.1"/>
    </source>
</evidence>
<evidence type="ECO:0000313" key="3">
    <source>
        <dbReference type="EMBL" id="SCN28509.1"/>
    </source>
</evidence>
<evidence type="ECO:0000313" key="6">
    <source>
        <dbReference type="Proteomes" id="UP000069549"/>
    </source>
</evidence>
<dbReference type="EMBL" id="LT608278">
    <property type="protein sequence ID" value="SCO62699.1"/>
    <property type="molecule type" value="Genomic_DNA"/>
</dbReference>
<gene>
    <name evidence="1" type="ORF">PBK173_000460800</name>
    <name evidence="3" type="ORF">PBNK65E_000450700</name>
    <name evidence="2" type="ORF">PBNK65NY_000449500</name>
    <name evidence="5" type="ORF">PBSP11A_000450500</name>
    <name evidence="4" type="ORF">PBSP11RLL_000449800</name>
</gene>